<evidence type="ECO:0000313" key="7">
    <source>
        <dbReference type="EMBL" id="UOD50043.1"/>
    </source>
</evidence>
<dbReference type="Gene3D" id="3.90.550.10">
    <property type="entry name" value="Spore Coat Polysaccharide Biosynthesis Protein SpsA, Chain A"/>
    <property type="match status" value="1"/>
</dbReference>
<evidence type="ECO:0000256" key="4">
    <source>
        <dbReference type="ARBA" id="ARBA00022679"/>
    </source>
</evidence>
<name>A0ABY4AJB3_9BURK</name>
<keyword evidence="8" id="KW-1185">Reference proteome</keyword>
<dbReference type="SUPFAM" id="SSF53448">
    <property type="entry name" value="Nucleotide-diphospho-sugar transferases"/>
    <property type="match status" value="1"/>
</dbReference>
<evidence type="ECO:0000256" key="3">
    <source>
        <dbReference type="ARBA" id="ARBA00022676"/>
    </source>
</evidence>
<feature type="domain" description="Glycosyltransferase 2-like" evidence="6">
    <location>
        <begin position="6"/>
        <end position="125"/>
    </location>
</feature>
<dbReference type="Pfam" id="PF00535">
    <property type="entry name" value="Glycos_transf_2"/>
    <property type="match status" value="1"/>
</dbReference>
<keyword evidence="4" id="KW-0808">Transferase</keyword>
<accession>A0ABY4AJB3</accession>
<evidence type="ECO:0000256" key="1">
    <source>
        <dbReference type="ARBA" id="ARBA00004236"/>
    </source>
</evidence>
<reference evidence="7 8" key="1">
    <citation type="submission" date="2020-11" db="EMBL/GenBank/DDBJ databases">
        <title>Algicoccus daihaiensis sp.nov., isolated from Daihai Lake in Inner Mongolia.</title>
        <authorList>
            <person name="Kai J."/>
        </authorList>
    </citation>
    <scope>NUCLEOTIDE SEQUENCE [LARGE SCALE GENOMIC DNA]</scope>
    <source>
        <strain evidence="8">f23</strain>
    </source>
</reference>
<keyword evidence="3" id="KW-0328">Glycosyltransferase</keyword>
<dbReference type="InterPro" id="IPR029044">
    <property type="entry name" value="Nucleotide-diphossugar_trans"/>
</dbReference>
<dbReference type="PANTHER" id="PTHR43646">
    <property type="entry name" value="GLYCOSYLTRANSFERASE"/>
    <property type="match status" value="1"/>
</dbReference>
<evidence type="ECO:0000259" key="6">
    <source>
        <dbReference type="Pfam" id="PF00535"/>
    </source>
</evidence>
<keyword evidence="2" id="KW-1003">Cell membrane</keyword>
<dbReference type="CDD" id="cd02522">
    <property type="entry name" value="GT_2_like_a"/>
    <property type="match status" value="1"/>
</dbReference>
<dbReference type="RefSeq" id="WP_243478439.1">
    <property type="nucleotide sequence ID" value="NZ_CP063982.1"/>
</dbReference>
<dbReference type="PANTHER" id="PTHR43646:SF2">
    <property type="entry name" value="GLYCOSYLTRANSFERASE 2-LIKE DOMAIN-CONTAINING PROTEIN"/>
    <property type="match status" value="1"/>
</dbReference>
<comment type="subcellular location">
    <subcellularLocation>
        <location evidence="1">Cell membrane</location>
    </subcellularLocation>
</comment>
<evidence type="ECO:0000313" key="8">
    <source>
        <dbReference type="Proteomes" id="UP000831607"/>
    </source>
</evidence>
<proteinExistence type="predicted"/>
<dbReference type="NCBIfam" id="TIGR04283">
    <property type="entry name" value="glyco_like_mftF"/>
    <property type="match status" value="1"/>
</dbReference>
<organism evidence="7 8">
    <name type="scientific">Orrella daihaiensis</name>
    <dbReference type="NCBI Taxonomy" id="2782176"/>
    <lineage>
        <taxon>Bacteria</taxon>
        <taxon>Pseudomonadati</taxon>
        <taxon>Pseudomonadota</taxon>
        <taxon>Betaproteobacteria</taxon>
        <taxon>Burkholderiales</taxon>
        <taxon>Alcaligenaceae</taxon>
        <taxon>Orrella</taxon>
    </lineage>
</organism>
<gene>
    <name evidence="7" type="ORF">DHf2319_11470</name>
</gene>
<keyword evidence="5" id="KW-0472">Membrane</keyword>
<dbReference type="Proteomes" id="UP000831607">
    <property type="component" value="Chromosome"/>
</dbReference>
<evidence type="ECO:0000256" key="5">
    <source>
        <dbReference type="ARBA" id="ARBA00023136"/>
    </source>
</evidence>
<sequence>MTPTLSIIIPALNEAKSIDHTLQSARASVRATDLNVELIVVDGGSTDDTISLAKPLADQVIESPRGRARQMNTGAATAQGKYLLFLHADTTLPADAGKQLEVVFTRKSAWGRFDVKISGQSRMLPVVAFMMNTRSRLTGIATGDQAMFVRRDLFESIGRFADQPLMEDIELSKRLIEQARPVCLKGPVQTSGRRWESRGVWRTIALMWRLRWRYWRGESADQLAKEYHSWV</sequence>
<dbReference type="EMBL" id="CP063982">
    <property type="protein sequence ID" value="UOD50043.1"/>
    <property type="molecule type" value="Genomic_DNA"/>
</dbReference>
<dbReference type="InterPro" id="IPR001173">
    <property type="entry name" value="Glyco_trans_2-like"/>
</dbReference>
<evidence type="ECO:0000256" key="2">
    <source>
        <dbReference type="ARBA" id="ARBA00022475"/>
    </source>
</evidence>
<dbReference type="InterPro" id="IPR026461">
    <property type="entry name" value="Trfase_2_rSAM/seldom_assoc"/>
</dbReference>
<protein>
    <submittedName>
        <fullName evidence="7">TIGR04283 family arsenosugar biosynthesis glycosyltransferase</fullName>
    </submittedName>
</protein>